<dbReference type="Proteomes" id="UP001386955">
    <property type="component" value="Unassembled WGS sequence"/>
</dbReference>
<reference evidence="2 3" key="1">
    <citation type="submission" date="2024-01" db="EMBL/GenBank/DDBJ databases">
        <title>The genomes of 5 underutilized Papilionoideae crops provide insights into root nodulation and disease resistanc.</title>
        <authorList>
            <person name="Jiang F."/>
        </authorList>
    </citation>
    <scope>NUCLEOTIDE SEQUENCE [LARGE SCALE GENOMIC DNA]</scope>
    <source>
        <strain evidence="2">DUOXIRENSHENG_FW03</strain>
        <tissue evidence="2">Leaves</tissue>
    </source>
</reference>
<dbReference type="Pfam" id="PF23310">
    <property type="entry name" value="TPR_27"/>
    <property type="match status" value="1"/>
</dbReference>
<dbReference type="InterPro" id="IPR040338">
    <property type="entry name" value="At1g67623-like"/>
</dbReference>
<dbReference type="SUPFAM" id="SSF81383">
    <property type="entry name" value="F-box domain"/>
    <property type="match status" value="1"/>
</dbReference>
<dbReference type="PANTHER" id="PTHR33784:SF47">
    <property type="entry name" value="F-BOX PLANT-LIKE PROTEIN"/>
    <property type="match status" value="1"/>
</dbReference>
<evidence type="ECO:0000313" key="3">
    <source>
        <dbReference type="Proteomes" id="UP001386955"/>
    </source>
</evidence>
<accession>A0AAN9XDS1</accession>
<dbReference type="PANTHER" id="PTHR33784">
    <property type="entry name" value="OS05G0482100 PROTEIN"/>
    <property type="match status" value="1"/>
</dbReference>
<evidence type="ECO:0000259" key="1">
    <source>
        <dbReference type="PROSITE" id="PS50181"/>
    </source>
</evidence>
<dbReference type="InterPro" id="IPR001810">
    <property type="entry name" value="F-box_dom"/>
</dbReference>
<name>A0AAN9XDS1_PSOTE</name>
<dbReference type="InterPro" id="IPR036047">
    <property type="entry name" value="F-box-like_dom_sf"/>
</dbReference>
<evidence type="ECO:0000313" key="2">
    <source>
        <dbReference type="EMBL" id="KAK7387899.1"/>
    </source>
</evidence>
<feature type="domain" description="F-box" evidence="1">
    <location>
        <begin position="1"/>
        <end position="47"/>
    </location>
</feature>
<gene>
    <name evidence="2" type="ORF">VNO78_22697</name>
</gene>
<dbReference type="InterPro" id="IPR057136">
    <property type="entry name" value="At2g35280_TPR_dom"/>
</dbReference>
<dbReference type="PROSITE" id="PS50181">
    <property type="entry name" value="FBOX"/>
    <property type="match status" value="1"/>
</dbReference>
<keyword evidence="3" id="KW-1185">Reference proteome</keyword>
<organism evidence="2 3">
    <name type="scientific">Psophocarpus tetragonolobus</name>
    <name type="common">Winged bean</name>
    <name type="synonym">Dolichos tetragonolobus</name>
    <dbReference type="NCBI Taxonomy" id="3891"/>
    <lineage>
        <taxon>Eukaryota</taxon>
        <taxon>Viridiplantae</taxon>
        <taxon>Streptophyta</taxon>
        <taxon>Embryophyta</taxon>
        <taxon>Tracheophyta</taxon>
        <taxon>Spermatophyta</taxon>
        <taxon>Magnoliopsida</taxon>
        <taxon>eudicotyledons</taxon>
        <taxon>Gunneridae</taxon>
        <taxon>Pentapetalae</taxon>
        <taxon>rosids</taxon>
        <taxon>fabids</taxon>
        <taxon>Fabales</taxon>
        <taxon>Fabaceae</taxon>
        <taxon>Papilionoideae</taxon>
        <taxon>50 kb inversion clade</taxon>
        <taxon>NPAAA clade</taxon>
        <taxon>indigoferoid/millettioid clade</taxon>
        <taxon>Phaseoleae</taxon>
        <taxon>Psophocarpus</taxon>
    </lineage>
</organism>
<comment type="caution">
    <text evidence="2">The sequence shown here is derived from an EMBL/GenBank/DDBJ whole genome shotgun (WGS) entry which is preliminary data.</text>
</comment>
<dbReference type="EMBL" id="JAYMYS010000006">
    <property type="protein sequence ID" value="KAK7387899.1"/>
    <property type="molecule type" value="Genomic_DNA"/>
</dbReference>
<sequence length="226" mass="25927">MKSLPKDLKVEIFAKVATSSMFDHCMVKLCCKEFLEAAEDDHVYRHASMENIALVPLPWFRGDKQSWFVKRCRESGNSEIAYREGMVEYFSCSRGELGLKNLKKAALEGHEEAKYVYCMLLMCGEDEGERKKGFQLFSSLNASTSVRRCTKRVKSFIRNMWLNHNYPAPQNHKPSSFCRSPSCNISQNLSTTFSPFLDLDAHSIAISCQYCAADYQLALFRNIIRL</sequence>
<dbReference type="AlphaFoldDB" id="A0AAN9XDS1"/>
<proteinExistence type="predicted"/>
<protein>
    <recommendedName>
        <fullName evidence="1">F-box domain-containing protein</fullName>
    </recommendedName>
</protein>